<protein>
    <submittedName>
        <fullName evidence="1">Uncharacterized protein</fullName>
    </submittedName>
</protein>
<proteinExistence type="predicted"/>
<sequence length="78" mass="9209">MGRFFGGGRVYERGGKRRSLVVVCQEEGKTPPQFFPSCVPRYHFGHPEMKVDNRKIVEQKEFKTEKYIQKKEKWSEGN</sequence>
<keyword evidence="2" id="KW-1185">Reference proteome</keyword>
<accession>A0AAV4XPI9</accession>
<organism evidence="1 2">
    <name type="scientific">Caerostris extrusa</name>
    <name type="common">Bark spider</name>
    <name type="synonym">Caerostris bankana</name>
    <dbReference type="NCBI Taxonomy" id="172846"/>
    <lineage>
        <taxon>Eukaryota</taxon>
        <taxon>Metazoa</taxon>
        <taxon>Ecdysozoa</taxon>
        <taxon>Arthropoda</taxon>
        <taxon>Chelicerata</taxon>
        <taxon>Arachnida</taxon>
        <taxon>Araneae</taxon>
        <taxon>Araneomorphae</taxon>
        <taxon>Entelegynae</taxon>
        <taxon>Araneoidea</taxon>
        <taxon>Araneidae</taxon>
        <taxon>Caerostris</taxon>
    </lineage>
</organism>
<reference evidence="1 2" key="1">
    <citation type="submission" date="2021-06" db="EMBL/GenBank/DDBJ databases">
        <title>Caerostris extrusa draft genome.</title>
        <authorList>
            <person name="Kono N."/>
            <person name="Arakawa K."/>
        </authorList>
    </citation>
    <scope>NUCLEOTIDE SEQUENCE [LARGE SCALE GENOMIC DNA]</scope>
</reference>
<evidence type="ECO:0000313" key="2">
    <source>
        <dbReference type="Proteomes" id="UP001054945"/>
    </source>
</evidence>
<gene>
    <name evidence="1" type="ORF">CEXT_583661</name>
</gene>
<comment type="caution">
    <text evidence="1">The sequence shown here is derived from an EMBL/GenBank/DDBJ whole genome shotgun (WGS) entry which is preliminary data.</text>
</comment>
<dbReference type="AlphaFoldDB" id="A0AAV4XPI9"/>
<dbReference type="Proteomes" id="UP001054945">
    <property type="component" value="Unassembled WGS sequence"/>
</dbReference>
<dbReference type="EMBL" id="BPLR01000679">
    <property type="protein sequence ID" value="GIY96609.1"/>
    <property type="molecule type" value="Genomic_DNA"/>
</dbReference>
<name>A0AAV4XPI9_CAEEX</name>
<evidence type="ECO:0000313" key="1">
    <source>
        <dbReference type="EMBL" id="GIY96609.1"/>
    </source>
</evidence>